<accession>A0A2G5UQQ3</accession>
<keyword evidence="2" id="KW-1185">Reference proteome</keyword>
<name>A0A2G5UQQ3_9PELO</name>
<dbReference type="EMBL" id="PDUG01000003">
    <property type="protein sequence ID" value="PIC41691.1"/>
    <property type="molecule type" value="Genomic_DNA"/>
</dbReference>
<comment type="caution">
    <text evidence="1">The sequence shown here is derived from an EMBL/GenBank/DDBJ whole genome shotgun (WGS) entry which is preliminary data.</text>
</comment>
<gene>
    <name evidence="1" type="primary">Cnig_chr_III.g9025</name>
    <name evidence="1" type="ORF">B9Z55_009025</name>
</gene>
<evidence type="ECO:0000313" key="1">
    <source>
        <dbReference type="EMBL" id="PIC41691.1"/>
    </source>
</evidence>
<dbReference type="Proteomes" id="UP000230233">
    <property type="component" value="Chromosome III"/>
</dbReference>
<reference evidence="2" key="1">
    <citation type="submission" date="2017-10" db="EMBL/GenBank/DDBJ databases">
        <title>Rapid genome shrinkage in a self-fertile nematode reveals novel sperm competition proteins.</title>
        <authorList>
            <person name="Yin D."/>
            <person name="Schwarz E.M."/>
            <person name="Thomas C.G."/>
            <person name="Felde R.L."/>
            <person name="Korf I.F."/>
            <person name="Cutter A.D."/>
            <person name="Schartner C.M."/>
            <person name="Ralston E.J."/>
            <person name="Meyer B.J."/>
            <person name="Haag E.S."/>
        </authorList>
    </citation>
    <scope>NUCLEOTIDE SEQUENCE [LARGE SCALE GENOMIC DNA]</scope>
    <source>
        <strain evidence="2">JU1422</strain>
    </source>
</reference>
<evidence type="ECO:0000313" key="2">
    <source>
        <dbReference type="Proteomes" id="UP000230233"/>
    </source>
</evidence>
<protein>
    <submittedName>
        <fullName evidence="1">Uncharacterized protein</fullName>
    </submittedName>
</protein>
<dbReference type="AlphaFoldDB" id="A0A2G5UQQ3"/>
<proteinExistence type="predicted"/>
<sequence length="75" mass="9084">MEEIQKILEFCGHYKHDTFTIQNVFFCIWNVETNGNQRVENHLFTKVEQVEDGLENFEIFLETRRGRKKMYIANL</sequence>
<organism evidence="1 2">
    <name type="scientific">Caenorhabditis nigoni</name>
    <dbReference type="NCBI Taxonomy" id="1611254"/>
    <lineage>
        <taxon>Eukaryota</taxon>
        <taxon>Metazoa</taxon>
        <taxon>Ecdysozoa</taxon>
        <taxon>Nematoda</taxon>
        <taxon>Chromadorea</taxon>
        <taxon>Rhabditida</taxon>
        <taxon>Rhabditina</taxon>
        <taxon>Rhabditomorpha</taxon>
        <taxon>Rhabditoidea</taxon>
        <taxon>Rhabditidae</taxon>
        <taxon>Peloderinae</taxon>
        <taxon>Caenorhabditis</taxon>
    </lineage>
</organism>